<keyword evidence="2" id="KW-1185">Reference proteome</keyword>
<reference evidence="1" key="1">
    <citation type="submission" date="2023-04" db="EMBL/GenBank/DDBJ databases">
        <title>A chromosome-level genome assembly of the parasitoid wasp Eretmocerus hayati.</title>
        <authorList>
            <person name="Zhong Y."/>
            <person name="Liu S."/>
            <person name="Liu Y."/>
        </authorList>
    </citation>
    <scope>NUCLEOTIDE SEQUENCE</scope>
    <source>
        <strain evidence="1">ZJU_SS_LIU_2023</strain>
    </source>
</reference>
<proteinExistence type="predicted"/>
<evidence type="ECO:0000313" key="2">
    <source>
        <dbReference type="Proteomes" id="UP001239111"/>
    </source>
</evidence>
<dbReference type="Proteomes" id="UP001239111">
    <property type="component" value="Chromosome 4"/>
</dbReference>
<comment type="caution">
    <text evidence="1">The sequence shown here is derived from an EMBL/GenBank/DDBJ whole genome shotgun (WGS) entry which is preliminary data.</text>
</comment>
<name>A0ACC2N8A9_9HYME</name>
<protein>
    <submittedName>
        <fullName evidence="1">Uncharacterized protein</fullName>
    </submittedName>
</protein>
<organism evidence="1 2">
    <name type="scientific">Eretmocerus hayati</name>
    <dbReference type="NCBI Taxonomy" id="131215"/>
    <lineage>
        <taxon>Eukaryota</taxon>
        <taxon>Metazoa</taxon>
        <taxon>Ecdysozoa</taxon>
        <taxon>Arthropoda</taxon>
        <taxon>Hexapoda</taxon>
        <taxon>Insecta</taxon>
        <taxon>Pterygota</taxon>
        <taxon>Neoptera</taxon>
        <taxon>Endopterygota</taxon>
        <taxon>Hymenoptera</taxon>
        <taxon>Apocrita</taxon>
        <taxon>Proctotrupomorpha</taxon>
        <taxon>Chalcidoidea</taxon>
        <taxon>Aphelinidae</taxon>
        <taxon>Aphelininae</taxon>
        <taxon>Eretmocerus</taxon>
    </lineage>
</organism>
<dbReference type="EMBL" id="CM056744">
    <property type="protein sequence ID" value="KAJ8667297.1"/>
    <property type="molecule type" value="Genomic_DNA"/>
</dbReference>
<sequence length="728" mass="82582">MNKEFSSIDGSVKKHQRESVTPYKIAVLIFIKNYCIVPKTDAIKEKKDFCIVSLKLIQSPDLNKKGFFKLVNSSEYSLTKLSAETHNELESICGSGIQGLLDLFDSLPSMMRPILEDPYICLLSKNSVLGLYVRRSLMMFEKLDFSRIVSLSEELKEYFKTPVDDVPGDKQDFATKKSLHRQKVWGGRQAELLVAEQAHAIITDEHKALSPHEIYVLVKELLSNSPYYAEAHYLNYLNFLRIREYVGAVDSLYHCFDRLAPLESRATSEDKLRTFRYAALNLAACYAQFGYPKMALPALKEAIMLAQEAGDNVCLQLAHSWKYYLMEKNKGPLIERSIAKATALNMPHTASLALIASAHESAMKGLKPQTVFEVLMKSDILNNQYSMIDLLSTMYAEKTALWAYYGKTEMASVCAQLLLLYNSGEKKQLMFNGPPTCQAAVTVANILHEMGEFNLANAVIAHAKERFPNHPNNRIWGISEALHEFSRLMMDEKWNRSEKLAKQIASVDKIEGKFRLVEVYFAMHDFPEALKVAHELEDMKDELTPQQKIRVILHLNEIHCGMYKAGTGQSACNTMLKLSEAIGIARKNHLSYYEAIVDMHIVNSLILLGTPAKALENVTKPLILVLAHGGLYDQARAHITYAKCLAANTRVLKGDSKTTVYLEGIQHLLKAKAHLEKLEANNKLKCVYLLLAAFYNEIGETDERNMYSYELRQLNERFPVDKNHFFLF</sequence>
<evidence type="ECO:0000313" key="1">
    <source>
        <dbReference type="EMBL" id="KAJ8667297.1"/>
    </source>
</evidence>
<accession>A0ACC2N8A9</accession>
<gene>
    <name evidence="1" type="ORF">QAD02_008959</name>
</gene>